<evidence type="ECO:0000313" key="2">
    <source>
        <dbReference type="Proteomes" id="UP000051682"/>
    </source>
</evidence>
<keyword evidence="2" id="KW-1185">Reference proteome</keyword>
<dbReference type="OrthoDB" id="674654at2"/>
<gene>
    <name evidence="1" type="ORF">AR438_11040</name>
</gene>
<reference evidence="1 2" key="1">
    <citation type="submission" date="2015-10" db="EMBL/GenBank/DDBJ databases">
        <title>Chryseobacterium aquaticum genome.</title>
        <authorList>
            <person name="Newman J.D."/>
            <person name="Ferguson M.B."/>
            <person name="Miller J.R."/>
        </authorList>
    </citation>
    <scope>NUCLEOTIDE SEQUENCE [LARGE SCALE GENOMIC DNA]</scope>
    <source>
        <strain evidence="1 2">KCTC 12483</strain>
    </source>
</reference>
<accession>A0A0Q3KPM8</accession>
<proteinExistence type="predicted"/>
<evidence type="ECO:0000313" key="1">
    <source>
        <dbReference type="EMBL" id="KQK26108.1"/>
    </source>
</evidence>
<organism evidence="1 2">
    <name type="scientific">Chryseobacterium aquaticum</name>
    <dbReference type="NCBI Taxonomy" id="452084"/>
    <lineage>
        <taxon>Bacteria</taxon>
        <taxon>Pseudomonadati</taxon>
        <taxon>Bacteroidota</taxon>
        <taxon>Flavobacteriia</taxon>
        <taxon>Flavobacteriales</taxon>
        <taxon>Weeksellaceae</taxon>
        <taxon>Chryseobacterium group</taxon>
        <taxon>Chryseobacterium</taxon>
    </lineage>
</organism>
<dbReference type="Proteomes" id="UP000051682">
    <property type="component" value="Unassembled WGS sequence"/>
</dbReference>
<dbReference type="RefSeq" id="WP_056015150.1">
    <property type="nucleotide sequence ID" value="NZ_LLYZ01000005.1"/>
</dbReference>
<name>A0A0Q3KPM8_9FLAO</name>
<dbReference type="AlphaFoldDB" id="A0A0Q3KPM8"/>
<dbReference type="EMBL" id="LLYZ01000005">
    <property type="protein sequence ID" value="KQK26108.1"/>
    <property type="molecule type" value="Genomic_DNA"/>
</dbReference>
<protein>
    <submittedName>
        <fullName evidence="1">Uncharacterized protein</fullName>
    </submittedName>
</protein>
<sequence length="204" mass="24259">MEVGKCNPHELYKILEDIKPDVIFEELPAHIFHSIYSGKRPPQTVESRAISVYIRNYDVKHFPVDTYEFDLHELFSEYDFIVELSESYNKVFEKLIKSVSDFGFNFLNSPACTELISELKSLELKVLKENAPKILLEKYQQETFIHDLRETEILNNIYNYSIKYPYNNAILICGTDHKKGIMEKLTNFKKEMKWNSNWRFYNAY</sequence>
<comment type="caution">
    <text evidence="1">The sequence shown here is derived from an EMBL/GenBank/DDBJ whole genome shotgun (WGS) entry which is preliminary data.</text>
</comment>